<dbReference type="GO" id="GO:0006508">
    <property type="term" value="P:proteolysis"/>
    <property type="evidence" value="ECO:0007669"/>
    <property type="project" value="InterPro"/>
</dbReference>
<dbReference type="SUPFAM" id="SSF50494">
    <property type="entry name" value="Trypsin-like serine proteases"/>
    <property type="match status" value="1"/>
</dbReference>
<dbReference type="GO" id="GO:0004252">
    <property type="term" value="F:serine-type endopeptidase activity"/>
    <property type="evidence" value="ECO:0007669"/>
    <property type="project" value="InterPro"/>
</dbReference>
<name>A0A915KFA8_ROMCU</name>
<accession>A0A915KFA8</accession>
<proteinExistence type="predicted"/>
<dbReference type="Proteomes" id="UP000887565">
    <property type="component" value="Unplaced"/>
</dbReference>
<evidence type="ECO:0000259" key="1">
    <source>
        <dbReference type="Pfam" id="PF00089"/>
    </source>
</evidence>
<evidence type="ECO:0000313" key="3">
    <source>
        <dbReference type="WBParaSite" id="nRc.2.0.1.t36691-RA"/>
    </source>
</evidence>
<organism evidence="2 3">
    <name type="scientific">Romanomermis culicivorax</name>
    <name type="common">Nematode worm</name>
    <dbReference type="NCBI Taxonomy" id="13658"/>
    <lineage>
        <taxon>Eukaryota</taxon>
        <taxon>Metazoa</taxon>
        <taxon>Ecdysozoa</taxon>
        <taxon>Nematoda</taxon>
        <taxon>Enoplea</taxon>
        <taxon>Dorylaimia</taxon>
        <taxon>Mermithida</taxon>
        <taxon>Mermithoidea</taxon>
        <taxon>Mermithidae</taxon>
        <taxon>Romanomermis</taxon>
    </lineage>
</organism>
<protein>
    <submittedName>
        <fullName evidence="3">Peptidase S1 domain-containing protein</fullName>
    </submittedName>
</protein>
<dbReference type="AlphaFoldDB" id="A0A915KFA8"/>
<dbReference type="Gene3D" id="2.40.10.10">
    <property type="entry name" value="Trypsin-like serine proteases"/>
    <property type="match status" value="1"/>
</dbReference>
<dbReference type="InterPro" id="IPR001254">
    <property type="entry name" value="Trypsin_dom"/>
</dbReference>
<feature type="domain" description="Peptidase S1" evidence="1">
    <location>
        <begin position="8"/>
        <end position="69"/>
    </location>
</feature>
<dbReference type="InterPro" id="IPR009003">
    <property type="entry name" value="Peptidase_S1_PA"/>
</dbReference>
<sequence length="113" mass="12313">MDGTKNHTPGRAADQLMCIDSPTPGDSGSPFFCKIQSKFVAEGVMSGGDLSRHKAVHLNTKVANCLNWISENMDDNRLSLKEASGGISRIFPNFQNRLNQAIGVRFSKIGNFV</sequence>
<evidence type="ECO:0000313" key="2">
    <source>
        <dbReference type="Proteomes" id="UP000887565"/>
    </source>
</evidence>
<dbReference type="WBParaSite" id="nRc.2.0.1.t36691-RA">
    <property type="protein sequence ID" value="nRc.2.0.1.t36691-RA"/>
    <property type="gene ID" value="nRc.2.0.1.g36691"/>
</dbReference>
<keyword evidence="2" id="KW-1185">Reference proteome</keyword>
<dbReference type="InterPro" id="IPR043504">
    <property type="entry name" value="Peptidase_S1_PA_chymotrypsin"/>
</dbReference>
<reference evidence="3" key="1">
    <citation type="submission" date="2022-11" db="UniProtKB">
        <authorList>
            <consortium name="WormBaseParasite"/>
        </authorList>
    </citation>
    <scope>IDENTIFICATION</scope>
</reference>
<dbReference type="Pfam" id="PF00089">
    <property type="entry name" value="Trypsin"/>
    <property type="match status" value="1"/>
</dbReference>